<accession>A0A3N6MQA0</accession>
<gene>
    <name evidence="2" type="ORF">D1Y85_26015</name>
</gene>
<dbReference type="OrthoDB" id="5522207at2"/>
<dbReference type="EMBL" id="RQIS01000033">
    <property type="protein sequence ID" value="RQG99830.1"/>
    <property type="molecule type" value="Genomic_DNA"/>
</dbReference>
<feature type="compositionally biased region" description="Basic residues" evidence="1">
    <location>
        <begin position="125"/>
        <end position="134"/>
    </location>
</feature>
<evidence type="ECO:0000313" key="2">
    <source>
        <dbReference type="EMBL" id="RQG99830.1"/>
    </source>
</evidence>
<reference evidence="2 3" key="1">
    <citation type="submission" date="2018-11" db="EMBL/GenBank/DDBJ databases">
        <title>Paraburkholderia sp. DHOA04, isolated from soil.</title>
        <authorList>
            <person name="Gao Z.-H."/>
            <person name="Qiu L.-H."/>
            <person name="Fu J.-C."/>
        </authorList>
    </citation>
    <scope>NUCLEOTIDE SEQUENCE [LARGE SCALE GENOMIC DNA]</scope>
    <source>
        <strain evidence="2 3">DHOA04</strain>
    </source>
</reference>
<dbReference type="AlphaFoldDB" id="A0A3N6MQA0"/>
<organism evidence="2 3">
    <name type="scientific">Paraburkholderia dinghuensis</name>
    <dbReference type="NCBI Taxonomy" id="2305225"/>
    <lineage>
        <taxon>Bacteria</taxon>
        <taxon>Pseudomonadati</taxon>
        <taxon>Pseudomonadota</taxon>
        <taxon>Betaproteobacteria</taxon>
        <taxon>Burkholderiales</taxon>
        <taxon>Burkholderiaceae</taxon>
        <taxon>Paraburkholderia</taxon>
    </lineage>
</organism>
<keyword evidence="3" id="KW-1185">Reference proteome</keyword>
<feature type="region of interest" description="Disordered" evidence="1">
    <location>
        <begin position="113"/>
        <end position="134"/>
    </location>
</feature>
<dbReference type="RefSeq" id="WP_124153952.1">
    <property type="nucleotide sequence ID" value="NZ_RQIS01000033.1"/>
</dbReference>
<dbReference type="Proteomes" id="UP000272778">
    <property type="component" value="Unassembled WGS sequence"/>
</dbReference>
<comment type="caution">
    <text evidence="2">The sequence shown here is derived from an EMBL/GenBank/DDBJ whole genome shotgun (WGS) entry which is preliminary data.</text>
</comment>
<evidence type="ECO:0000256" key="1">
    <source>
        <dbReference type="SAM" id="MobiDB-lite"/>
    </source>
</evidence>
<protein>
    <submittedName>
        <fullName evidence="2">Uncharacterized protein</fullName>
    </submittedName>
</protein>
<sequence>MSDILFPNGLSLGTIHFSTEAQAAAQATADRIGDLTAREVIQDVCRAHSWGDWGDVPPSVSAWNEHAILTGQMVVSQHSDCGIVVVTNGARTKTMVLGEQQLEAIFSLAATSAQPGMARPANQTNKRKNSTTNE</sequence>
<evidence type="ECO:0000313" key="3">
    <source>
        <dbReference type="Proteomes" id="UP000272778"/>
    </source>
</evidence>
<name>A0A3N6MQA0_9BURK</name>
<proteinExistence type="predicted"/>